<dbReference type="PANTHER" id="PTHR30069">
    <property type="entry name" value="TONB-DEPENDENT OUTER MEMBRANE RECEPTOR"/>
    <property type="match status" value="1"/>
</dbReference>
<dbReference type="SUPFAM" id="SSF49464">
    <property type="entry name" value="Carboxypeptidase regulatory domain-like"/>
    <property type="match status" value="1"/>
</dbReference>
<dbReference type="GO" id="GO:0044718">
    <property type="term" value="P:siderophore transmembrane transport"/>
    <property type="evidence" value="ECO:0007669"/>
    <property type="project" value="TreeGrafter"/>
</dbReference>
<dbReference type="InterPro" id="IPR036942">
    <property type="entry name" value="Beta-barrel_TonB_sf"/>
</dbReference>
<keyword evidence="9 10" id="KW-0998">Cell outer membrane</keyword>
<evidence type="ECO:0000313" key="16">
    <source>
        <dbReference type="Proteomes" id="UP000516305"/>
    </source>
</evidence>
<gene>
    <name evidence="15" type="ORF">H4K34_11770</name>
</gene>
<feature type="chain" id="PRO_5028926071" evidence="12">
    <location>
        <begin position="21"/>
        <end position="742"/>
    </location>
</feature>
<keyword evidence="4 10" id="KW-0812">Transmembrane</keyword>
<dbReference type="SUPFAM" id="SSF56935">
    <property type="entry name" value="Porins"/>
    <property type="match status" value="1"/>
</dbReference>
<dbReference type="EMBL" id="CP060139">
    <property type="protein sequence ID" value="QNR23054.1"/>
    <property type="molecule type" value="Genomic_DNA"/>
</dbReference>
<comment type="subcellular location">
    <subcellularLocation>
        <location evidence="1 10">Cell outer membrane</location>
        <topology evidence="1 10">Multi-pass membrane protein</topology>
    </subcellularLocation>
</comment>
<evidence type="ECO:0000313" key="15">
    <source>
        <dbReference type="EMBL" id="QNR23054.1"/>
    </source>
</evidence>
<dbReference type="InterPro" id="IPR012910">
    <property type="entry name" value="Plug_dom"/>
</dbReference>
<dbReference type="GO" id="GO:0009279">
    <property type="term" value="C:cell outer membrane"/>
    <property type="evidence" value="ECO:0007669"/>
    <property type="project" value="UniProtKB-SubCell"/>
</dbReference>
<evidence type="ECO:0000256" key="6">
    <source>
        <dbReference type="ARBA" id="ARBA00023077"/>
    </source>
</evidence>
<feature type="domain" description="TonB-dependent receptor plug" evidence="14">
    <location>
        <begin position="127"/>
        <end position="222"/>
    </location>
</feature>
<dbReference type="Pfam" id="PF07715">
    <property type="entry name" value="Plug"/>
    <property type="match status" value="1"/>
</dbReference>
<keyword evidence="5 12" id="KW-0732">Signal</keyword>
<dbReference type="PANTHER" id="PTHR30069:SF29">
    <property type="entry name" value="HEMOGLOBIN AND HEMOGLOBIN-HAPTOGLOBIN-BINDING PROTEIN 1-RELATED"/>
    <property type="match status" value="1"/>
</dbReference>
<protein>
    <submittedName>
        <fullName evidence="15">TonB-dependent receptor</fullName>
    </submittedName>
</protein>
<dbReference type="PROSITE" id="PS52016">
    <property type="entry name" value="TONB_DEPENDENT_REC_3"/>
    <property type="match status" value="1"/>
</dbReference>
<dbReference type="Gene3D" id="2.170.130.10">
    <property type="entry name" value="TonB-dependent receptor, plug domain"/>
    <property type="match status" value="1"/>
</dbReference>
<keyword evidence="7 10" id="KW-0472">Membrane</keyword>
<feature type="domain" description="TonB-dependent receptor-like beta-barrel" evidence="13">
    <location>
        <begin position="283"/>
        <end position="699"/>
    </location>
</feature>
<dbReference type="AlphaFoldDB" id="A0A7H0VBF6"/>
<evidence type="ECO:0000256" key="10">
    <source>
        <dbReference type="PROSITE-ProRule" id="PRU01360"/>
    </source>
</evidence>
<reference evidence="15 16" key="1">
    <citation type="submission" date="2020-08" db="EMBL/GenBank/DDBJ databases">
        <title>Croceimicrobium hydrocarbonivorans gen. nov., sp. nov., a novel marine bacterium isolated from a bacterial consortium that degrades polyethylene terephthalate.</title>
        <authorList>
            <person name="Liu R."/>
        </authorList>
    </citation>
    <scope>NUCLEOTIDE SEQUENCE [LARGE SCALE GENOMIC DNA]</scope>
    <source>
        <strain evidence="15 16">A20-9</strain>
    </source>
</reference>
<keyword evidence="3 10" id="KW-1134">Transmembrane beta strand</keyword>
<dbReference type="GO" id="GO:0015344">
    <property type="term" value="F:siderophore uptake transmembrane transporter activity"/>
    <property type="evidence" value="ECO:0007669"/>
    <property type="project" value="TreeGrafter"/>
</dbReference>
<proteinExistence type="inferred from homology"/>
<dbReference type="InterPro" id="IPR039426">
    <property type="entry name" value="TonB-dep_rcpt-like"/>
</dbReference>
<dbReference type="Proteomes" id="UP000516305">
    <property type="component" value="Chromosome"/>
</dbReference>
<comment type="similarity">
    <text evidence="10 11">Belongs to the TonB-dependent receptor family.</text>
</comment>
<evidence type="ECO:0000259" key="14">
    <source>
        <dbReference type="Pfam" id="PF07715"/>
    </source>
</evidence>
<evidence type="ECO:0000256" key="1">
    <source>
        <dbReference type="ARBA" id="ARBA00004571"/>
    </source>
</evidence>
<dbReference type="InterPro" id="IPR008969">
    <property type="entry name" value="CarboxyPept-like_regulatory"/>
</dbReference>
<dbReference type="Gene3D" id="2.40.170.20">
    <property type="entry name" value="TonB-dependent receptor, beta-barrel domain"/>
    <property type="match status" value="1"/>
</dbReference>
<evidence type="ECO:0000256" key="4">
    <source>
        <dbReference type="ARBA" id="ARBA00022692"/>
    </source>
</evidence>
<evidence type="ECO:0000256" key="8">
    <source>
        <dbReference type="ARBA" id="ARBA00023170"/>
    </source>
</evidence>
<name>A0A7H0VBF6_9FLAO</name>
<dbReference type="RefSeq" id="WP_210757591.1">
    <property type="nucleotide sequence ID" value="NZ_CP060139.1"/>
</dbReference>
<dbReference type="KEGG" id="chyd:H4K34_11770"/>
<evidence type="ECO:0000256" key="7">
    <source>
        <dbReference type="ARBA" id="ARBA00023136"/>
    </source>
</evidence>
<keyword evidence="8 15" id="KW-0675">Receptor</keyword>
<evidence type="ECO:0000256" key="12">
    <source>
        <dbReference type="SAM" id="SignalP"/>
    </source>
</evidence>
<evidence type="ECO:0000256" key="2">
    <source>
        <dbReference type="ARBA" id="ARBA00022448"/>
    </source>
</evidence>
<dbReference type="InterPro" id="IPR037066">
    <property type="entry name" value="Plug_dom_sf"/>
</dbReference>
<feature type="signal peptide" evidence="12">
    <location>
        <begin position="1"/>
        <end position="20"/>
    </location>
</feature>
<evidence type="ECO:0000256" key="5">
    <source>
        <dbReference type="ARBA" id="ARBA00022729"/>
    </source>
</evidence>
<dbReference type="Pfam" id="PF00593">
    <property type="entry name" value="TonB_dep_Rec_b-barrel"/>
    <property type="match status" value="1"/>
</dbReference>
<accession>A0A7H0VBF6</accession>
<keyword evidence="16" id="KW-1185">Reference proteome</keyword>
<organism evidence="15 16">
    <name type="scientific">Croceimicrobium hydrocarbonivorans</name>
    <dbReference type="NCBI Taxonomy" id="2761580"/>
    <lineage>
        <taxon>Bacteria</taxon>
        <taxon>Pseudomonadati</taxon>
        <taxon>Bacteroidota</taxon>
        <taxon>Flavobacteriia</taxon>
        <taxon>Flavobacteriales</taxon>
        <taxon>Owenweeksiaceae</taxon>
        <taxon>Croceimicrobium</taxon>
    </lineage>
</organism>
<dbReference type="InterPro" id="IPR000531">
    <property type="entry name" value="Beta-barrel_TonB"/>
</dbReference>
<evidence type="ECO:0000256" key="11">
    <source>
        <dbReference type="RuleBase" id="RU003357"/>
    </source>
</evidence>
<dbReference type="Pfam" id="PF13715">
    <property type="entry name" value="CarbopepD_reg_2"/>
    <property type="match status" value="1"/>
</dbReference>
<evidence type="ECO:0000256" key="3">
    <source>
        <dbReference type="ARBA" id="ARBA00022452"/>
    </source>
</evidence>
<evidence type="ECO:0000259" key="13">
    <source>
        <dbReference type="Pfam" id="PF00593"/>
    </source>
</evidence>
<keyword evidence="2 10" id="KW-0813">Transport</keyword>
<sequence>MRHFYFVLALLLGSANLLVAQIDGYVYLYEDNVQVPAPNAAVYWEGTSTGTTTDDKGYFSLEKVPGHNTLIASFTGYQNLSKVIISRKGSTNFVLIPESTELEDVTVTGEALATQVNAKAAGLHFEINNKELRKAACCNLSESFETNASIDVSFNDGITGTKQIEMLGLAGKYALIQRENVPFARGLNAQNGLSYVPGPFIESIQVTKGLSSVLNGYESITGQINVEYYKPENAPRLLINVFGNTGGRNEINALIRDSWSDAAKAHNSTMLHFSSVPYAQDRNGDQFADLTMGRQFNAMHRVHYKLNPNWEGQFGLVLVDDLREGGQMSALENVDPFGWSFSSRDKRYGFFGKNGYIFPDKEIRSIGIIYNGSYQERNSTYGNRGTKLHQGNFYLNTILQDYIGNLEHQFKTGISLNVDQVSEQLYLIGRDSSLYQHQRNEIVPGAYFEYSYEPADDFSLVAGIRSDYNSYFDKLYFSPRLQARYQLSPNTTFRLSGGRGQRSPNRLAESSSALASSRDLQFVDTYRFPEIAWNAGFSWSQNIILGENVLRWNTDLFYTWFESKLVMDLDYDPLKAYILNRSGSQSWSLLSQMDYSLGKNFDIRLAYKYLNSQDKFLEGLDLSYQIPVHRAFLNLAYATEKEWKFDATLNWFGKKRQPNTSLSPAEFQQLDWSPDYFTVNLQVNKVWRRFEFFAGVDNLFNYKQENPIVNPSQAFSNYFDSNFVWGPIFGRNIYAGLYYRLP</sequence>
<evidence type="ECO:0000256" key="9">
    <source>
        <dbReference type="ARBA" id="ARBA00023237"/>
    </source>
</evidence>
<dbReference type="Gene3D" id="2.60.40.1120">
    <property type="entry name" value="Carboxypeptidase-like, regulatory domain"/>
    <property type="match status" value="1"/>
</dbReference>
<keyword evidence="6 11" id="KW-0798">TonB box</keyword>